<feature type="compositionally biased region" description="Low complexity" evidence="1">
    <location>
        <begin position="21"/>
        <end position="39"/>
    </location>
</feature>
<sequence length="104" mass="10610">MGCVVLLALFAPGTAWSATGAAEPRTASSAPAEPSAPAEGQSDPALDPELRTAVRGAARGTVPVRRPPVQGAWAAVVPAARGLSYDRLEPGAPRWAVRGVVLRC</sequence>
<organism evidence="3 4">
    <name type="scientific">Streptomyces venezuelae</name>
    <dbReference type="NCBI Taxonomy" id="54571"/>
    <lineage>
        <taxon>Bacteria</taxon>
        <taxon>Bacillati</taxon>
        <taxon>Actinomycetota</taxon>
        <taxon>Actinomycetes</taxon>
        <taxon>Kitasatosporales</taxon>
        <taxon>Streptomycetaceae</taxon>
        <taxon>Streptomyces</taxon>
    </lineage>
</organism>
<proteinExistence type="predicted"/>
<dbReference type="Proteomes" id="UP000325211">
    <property type="component" value="Chromosome"/>
</dbReference>
<gene>
    <name evidence="3" type="ORF">DEJ50_17015</name>
</gene>
<accession>A0A5P2D275</accession>
<feature type="region of interest" description="Disordered" evidence="1">
    <location>
        <begin position="18"/>
        <end position="48"/>
    </location>
</feature>
<name>A0A5P2D275_STRVZ</name>
<dbReference type="AlphaFoldDB" id="A0A5P2D275"/>
<evidence type="ECO:0000313" key="4">
    <source>
        <dbReference type="Proteomes" id="UP000325211"/>
    </source>
</evidence>
<dbReference type="EMBL" id="CP029190">
    <property type="protein sequence ID" value="QES49252.1"/>
    <property type="molecule type" value="Genomic_DNA"/>
</dbReference>
<evidence type="ECO:0000256" key="1">
    <source>
        <dbReference type="SAM" id="MobiDB-lite"/>
    </source>
</evidence>
<keyword evidence="2" id="KW-0732">Signal</keyword>
<protein>
    <recommendedName>
        <fullName evidence="5">Secreted protein</fullName>
    </recommendedName>
</protein>
<evidence type="ECO:0000313" key="3">
    <source>
        <dbReference type="EMBL" id="QES49252.1"/>
    </source>
</evidence>
<evidence type="ECO:0000256" key="2">
    <source>
        <dbReference type="SAM" id="SignalP"/>
    </source>
</evidence>
<reference evidence="3 4" key="1">
    <citation type="submission" date="2018-05" db="EMBL/GenBank/DDBJ databases">
        <title>Streptomyces venezuelae.</title>
        <authorList>
            <person name="Kim W."/>
            <person name="Lee N."/>
            <person name="Cho B.-K."/>
        </authorList>
    </citation>
    <scope>NUCLEOTIDE SEQUENCE [LARGE SCALE GENOMIC DNA]</scope>
    <source>
        <strain evidence="3 4">ATCC 21782</strain>
    </source>
</reference>
<evidence type="ECO:0008006" key="5">
    <source>
        <dbReference type="Google" id="ProtNLM"/>
    </source>
</evidence>
<feature type="chain" id="PRO_5024795953" description="Secreted protein" evidence="2">
    <location>
        <begin position="18"/>
        <end position="104"/>
    </location>
</feature>
<feature type="signal peptide" evidence="2">
    <location>
        <begin position="1"/>
        <end position="17"/>
    </location>
</feature>